<proteinExistence type="predicted"/>
<accession>A0A0P4RD12</accession>
<dbReference type="Proteomes" id="UP000048965">
    <property type="component" value="Unassembled WGS sequence"/>
</dbReference>
<evidence type="ECO:0000313" key="3">
    <source>
        <dbReference type="Proteomes" id="UP000048965"/>
    </source>
</evidence>
<comment type="caution">
    <text evidence="2">The sequence shown here is derived from an EMBL/GenBank/DDBJ whole genome shotgun (WGS) entry which is preliminary data.</text>
</comment>
<feature type="region of interest" description="Disordered" evidence="1">
    <location>
        <begin position="1"/>
        <end position="39"/>
    </location>
</feature>
<protein>
    <submittedName>
        <fullName evidence="2">Transposase</fullName>
    </submittedName>
</protein>
<sequence length="67" mass="6971">MVTIVRAHQQAAGARADPPSALASKGAGRGNHQDETPWQSLAARLVEVVREARAWAARGAGSPPKST</sequence>
<reference evidence="3" key="1">
    <citation type="submission" date="2014-09" db="EMBL/GenBank/DDBJ databases">
        <title>Whole genome shotgun sequence of Streptomyces sp. NBRC 110027.</title>
        <authorList>
            <person name="Komaki H."/>
            <person name="Ichikawa N."/>
            <person name="Katano-Makiyama Y."/>
            <person name="Hosoyama A."/>
            <person name="Hashimoto M."/>
            <person name="Uohara A."/>
            <person name="Kitahashi Y."/>
            <person name="Ohji S."/>
            <person name="Kimura A."/>
            <person name="Yamazoe A."/>
            <person name="Igarashi Y."/>
            <person name="Fujita N."/>
        </authorList>
    </citation>
    <scope>NUCLEOTIDE SEQUENCE [LARGE SCALE GENOMIC DNA]</scope>
    <source>
        <strain evidence="3">NBRC 110027</strain>
    </source>
</reference>
<evidence type="ECO:0000313" key="2">
    <source>
        <dbReference type="EMBL" id="GAO11013.1"/>
    </source>
</evidence>
<dbReference type="EMBL" id="BBNO01000007">
    <property type="protein sequence ID" value="GAO11013.1"/>
    <property type="molecule type" value="Genomic_DNA"/>
</dbReference>
<organism evidence="2 3">
    <name type="scientific">Streptomyces lydicamycinicus</name>
    <dbReference type="NCBI Taxonomy" id="1546107"/>
    <lineage>
        <taxon>Bacteria</taxon>
        <taxon>Bacillati</taxon>
        <taxon>Actinomycetota</taxon>
        <taxon>Actinomycetes</taxon>
        <taxon>Kitasatosporales</taxon>
        <taxon>Streptomycetaceae</taxon>
        <taxon>Streptomyces</taxon>
    </lineage>
</organism>
<gene>
    <name evidence="2" type="ORF">TPA0598_07_07370</name>
</gene>
<name>A0A0P4RD12_9ACTN</name>
<dbReference type="AlphaFoldDB" id="A0A0P4RD12"/>
<reference evidence="2 3" key="2">
    <citation type="journal article" date="2015" name="Stand. Genomic Sci.">
        <title>Draft genome sequence of marine-derived Streptomyces sp. TP-A0598, a producer of anti-MRSA antibiotic lydicamycins.</title>
        <authorList>
            <person name="Komaki H."/>
            <person name="Ichikawa N."/>
            <person name="Hosoyama A."/>
            <person name="Fujita N."/>
            <person name="Igarashi Y."/>
        </authorList>
    </citation>
    <scope>NUCLEOTIDE SEQUENCE [LARGE SCALE GENOMIC DNA]</scope>
    <source>
        <strain evidence="2 3">NBRC 110027</strain>
    </source>
</reference>
<evidence type="ECO:0000256" key="1">
    <source>
        <dbReference type="SAM" id="MobiDB-lite"/>
    </source>
</evidence>
<keyword evidence="3" id="KW-1185">Reference proteome</keyword>